<organism evidence="4 5">
    <name type="scientific">Alkaliphilus serpentinus</name>
    <dbReference type="NCBI Taxonomy" id="1482731"/>
    <lineage>
        <taxon>Bacteria</taxon>
        <taxon>Bacillati</taxon>
        <taxon>Bacillota</taxon>
        <taxon>Clostridia</taxon>
        <taxon>Peptostreptococcales</taxon>
        <taxon>Natronincolaceae</taxon>
        <taxon>Alkaliphilus</taxon>
    </lineage>
</organism>
<feature type="region of interest" description="Disordered" evidence="3">
    <location>
        <begin position="79"/>
        <end position="101"/>
    </location>
</feature>
<feature type="compositionally biased region" description="Acidic residues" evidence="3">
    <location>
        <begin position="79"/>
        <end position="92"/>
    </location>
</feature>
<comment type="caution">
    <text evidence="4">The sequence shown here is derived from an EMBL/GenBank/DDBJ whole genome shotgun (WGS) entry which is preliminary data.</text>
</comment>
<sequence length="234" mass="26176">MKNKISIILIILGGLIFSYPFLERAYTYIMQQRALDNYEKTIAEVEASLTDEADEEAYQEFVALEDIFQNSVDLGELPVEESTVEESTEEETPTNVSKPTSSPLNPIGIIKISKIDLKLPIYDGTSERYLKVGVGRIKGTSSLGEIGNVALAGHRSRTYGRFLNRLNELEVGDEIIVEEGGNTYSYTVYKTHIVEPEDVSVLYRNNKDRVLTLVTCDPIETATHRLIVHAVANE</sequence>
<protein>
    <submittedName>
        <fullName evidence="4">Class D sortase</fullName>
    </submittedName>
</protein>
<evidence type="ECO:0000256" key="1">
    <source>
        <dbReference type="ARBA" id="ARBA00022801"/>
    </source>
</evidence>
<evidence type="ECO:0000256" key="3">
    <source>
        <dbReference type="SAM" id="MobiDB-lite"/>
    </source>
</evidence>
<feature type="active site" description="Acyl-thioester intermediate" evidence="2">
    <location>
        <position position="216"/>
    </location>
</feature>
<gene>
    <name evidence="4" type="ORF">F8153_03735</name>
</gene>
<dbReference type="InterPro" id="IPR023365">
    <property type="entry name" value="Sortase_dom-sf"/>
</dbReference>
<dbReference type="AlphaFoldDB" id="A0A833MAC9"/>
<dbReference type="NCBIfam" id="TIGR01076">
    <property type="entry name" value="sortase_fam"/>
    <property type="match status" value="1"/>
</dbReference>
<dbReference type="CDD" id="cd06166">
    <property type="entry name" value="Sortase_D_2"/>
    <property type="match status" value="1"/>
</dbReference>
<dbReference type="EMBL" id="WBZB01000012">
    <property type="protein sequence ID" value="KAB3531840.1"/>
    <property type="molecule type" value="Genomic_DNA"/>
</dbReference>
<feature type="active site" description="Proton donor/acceptor" evidence="2">
    <location>
        <position position="154"/>
    </location>
</feature>
<dbReference type="InterPro" id="IPR042000">
    <property type="entry name" value="Sortase_D_2"/>
</dbReference>
<reference evidence="4 5" key="1">
    <citation type="submission" date="2019-10" db="EMBL/GenBank/DDBJ databases">
        <title>Alkaliphilus serpentinus sp. nov. and Alkaliphilus pronyensis sp. nov., two novel anaerobic alkaliphilic species isolated from the serpentinized-hosted hydrothermal field of the Prony Bay (New Caledonia).</title>
        <authorList>
            <person name="Postec A."/>
        </authorList>
    </citation>
    <scope>NUCLEOTIDE SEQUENCE [LARGE SCALE GENOMIC DNA]</scope>
    <source>
        <strain evidence="4 5">LacT</strain>
    </source>
</reference>
<evidence type="ECO:0000256" key="2">
    <source>
        <dbReference type="PIRSR" id="PIRSR605754-1"/>
    </source>
</evidence>
<dbReference type="Proteomes" id="UP000465601">
    <property type="component" value="Unassembled WGS sequence"/>
</dbReference>
<dbReference type="InterPro" id="IPR005754">
    <property type="entry name" value="Sortase"/>
</dbReference>
<dbReference type="Gene3D" id="2.40.260.10">
    <property type="entry name" value="Sortase"/>
    <property type="match status" value="1"/>
</dbReference>
<dbReference type="GO" id="GO:0016787">
    <property type="term" value="F:hydrolase activity"/>
    <property type="evidence" value="ECO:0007669"/>
    <property type="project" value="UniProtKB-KW"/>
</dbReference>
<evidence type="ECO:0000313" key="4">
    <source>
        <dbReference type="EMBL" id="KAB3531840.1"/>
    </source>
</evidence>
<keyword evidence="1" id="KW-0378">Hydrolase</keyword>
<proteinExistence type="predicted"/>
<accession>A0A833MAC9</accession>
<dbReference type="SUPFAM" id="SSF63817">
    <property type="entry name" value="Sortase"/>
    <property type="match status" value="1"/>
</dbReference>
<dbReference type="Pfam" id="PF04203">
    <property type="entry name" value="Sortase"/>
    <property type="match status" value="1"/>
</dbReference>
<evidence type="ECO:0000313" key="5">
    <source>
        <dbReference type="Proteomes" id="UP000465601"/>
    </source>
</evidence>
<dbReference type="OrthoDB" id="154054at2"/>
<name>A0A833MAC9_9FIRM</name>
<keyword evidence="5" id="KW-1185">Reference proteome</keyword>
<dbReference type="RefSeq" id="WP_151865020.1">
    <property type="nucleotide sequence ID" value="NZ_WBZB01000012.1"/>
</dbReference>